<feature type="transmembrane region" description="Helical" evidence="7">
    <location>
        <begin position="132"/>
        <end position="151"/>
    </location>
</feature>
<dbReference type="Gene3D" id="1.20.1720.10">
    <property type="entry name" value="Multidrug resistance protein D"/>
    <property type="match status" value="2"/>
</dbReference>
<keyword evidence="10" id="KW-1185">Reference proteome</keyword>
<feature type="transmembrane region" description="Helical" evidence="7">
    <location>
        <begin position="263"/>
        <end position="286"/>
    </location>
</feature>
<dbReference type="Proteomes" id="UP000198742">
    <property type="component" value="Unassembled WGS sequence"/>
</dbReference>
<dbReference type="PROSITE" id="PS50850">
    <property type="entry name" value="MFS"/>
    <property type="match status" value="1"/>
</dbReference>
<keyword evidence="3" id="KW-1003">Cell membrane</keyword>
<feature type="transmembrane region" description="Helical" evidence="7">
    <location>
        <begin position="195"/>
        <end position="213"/>
    </location>
</feature>
<evidence type="ECO:0000256" key="3">
    <source>
        <dbReference type="ARBA" id="ARBA00022475"/>
    </source>
</evidence>
<organism evidence="9 10">
    <name type="scientific">Nocardioides exalbidus</name>
    <dbReference type="NCBI Taxonomy" id="402596"/>
    <lineage>
        <taxon>Bacteria</taxon>
        <taxon>Bacillati</taxon>
        <taxon>Actinomycetota</taxon>
        <taxon>Actinomycetes</taxon>
        <taxon>Propionibacteriales</taxon>
        <taxon>Nocardioidaceae</taxon>
        <taxon>Nocardioides</taxon>
    </lineage>
</organism>
<accession>A0A1H4K145</accession>
<evidence type="ECO:0000256" key="1">
    <source>
        <dbReference type="ARBA" id="ARBA00004651"/>
    </source>
</evidence>
<feature type="transmembrane region" description="Helical" evidence="7">
    <location>
        <begin position="292"/>
        <end position="314"/>
    </location>
</feature>
<feature type="transmembrane region" description="Helical" evidence="7">
    <location>
        <begin position="163"/>
        <end position="183"/>
    </location>
</feature>
<dbReference type="PANTHER" id="PTHR42718">
    <property type="entry name" value="MAJOR FACILITATOR SUPERFAMILY MULTIDRUG TRANSPORTER MFSC"/>
    <property type="match status" value="1"/>
</dbReference>
<evidence type="ECO:0000256" key="2">
    <source>
        <dbReference type="ARBA" id="ARBA00022448"/>
    </source>
</evidence>
<feature type="domain" description="Major facilitator superfamily (MFS) profile" evidence="8">
    <location>
        <begin position="7"/>
        <end position="491"/>
    </location>
</feature>
<evidence type="ECO:0000313" key="9">
    <source>
        <dbReference type="EMBL" id="SEB51845.1"/>
    </source>
</evidence>
<name>A0A1H4K145_9ACTN</name>
<dbReference type="InterPro" id="IPR004638">
    <property type="entry name" value="EmrB-like"/>
</dbReference>
<protein>
    <submittedName>
        <fullName evidence="9">Drug resistance transporter, EmrB/QacA subfamily</fullName>
    </submittedName>
</protein>
<dbReference type="Pfam" id="PF07690">
    <property type="entry name" value="MFS_1"/>
    <property type="match status" value="1"/>
</dbReference>
<dbReference type="GO" id="GO:0005886">
    <property type="term" value="C:plasma membrane"/>
    <property type="evidence" value="ECO:0007669"/>
    <property type="project" value="UniProtKB-SubCell"/>
</dbReference>
<gene>
    <name evidence="9" type="ORF">SAMN04489844_0380</name>
</gene>
<proteinExistence type="predicted"/>
<dbReference type="GO" id="GO:0022857">
    <property type="term" value="F:transmembrane transporter activity"/>
    <property type="evidence" value="ECO:0007669"/>
    <property type="project" value="InterPro"/>
</dbReference>
<evidence type="ECO:0000256" key="5">
    <source>
        <dbReference type="ARBA" id="ARBA00022989"/>
    </source>
</evidence>
<keyword evidence="6 7" id="KW-0472">Membrane</keyword>
<feature type="transmembrane region" description="Helical" evidence="7">
    <location>
        <begin position="97"/>
        <end position="120"/>
    </location>
</feature>
<feature type="transmembrane region" description="Helical" evidence="7">
    <location>
        <begin position="326"/>
        <end position="343"/>
    </location>
</feature>
<dbReference type="PRINTS" id="PR01036">
    <property type="entry name" value="TCRTETB"/>
</dbReference>
<feature type="transmembrane region" description="Helical" evidence="7">
    <location>
        <begin position="44"/>
        <end position="61"/>
    </location>
</feature>
<dbReference type="OrthoDB" id="9781469at2"/>
<comment type="subcellular location">
    <subcellularLocation>
        <location evidence="1">Cell membrane</location>
        <topology evidence="1">Multi-pass membrane protein</topology>
    </subcellularLocation>
</comment>
<evidence type="ECO:0000256" key="4">
    <source>
        <dbReference type="ARBA" id="ARBA00022692"/>
    </source>
</evidence>
<evidence type="ECO:0000256" key="7">
    <source>
        <dbReference type="SAM" id="Phobius"/>
    </source>
</evidence>
<feature type="transmembrane region" description="Helical" evidence="7">
    <location>
        <begin position="73"/>
        <end position="91"/>
    </location>
</feature>
<dbReference type="InterPro" id="IPR036259">
    <property type="entry name" value="MFS_trans_sf"/>
</dbReference>
<dbReference type="RefSeq" id="WP_090967605.1">
    <property type="nucleotide sequence ID" value="NZ_FNRT01000002.1"/>
</dbReference>
<keyword evidence="2" id="KW-0813">Transport</keyword>
<dbReference type="InterPro" id="IPR011701">
    <property type="entry name" value="MFS"/>
</dbReference>
<evidence type="ECO:0000313" key="10">
    <source>
        <dbReference type="Proteomes" id="UP000198742"/>
    </source>
</evidence>
<evidence type="ECO:0000259" key="8">
    <source>
        <dbReference type="PROSITE" id="PS50850"/>
    </source>
</evidence>
<feature type="transmembrane region" description="Helical" evidence="7">
    <location>
        <begin position="219"/>
        <end position="242"/>
    </location>
</feature>
<dbReference type="PANTHER" id="PTHR42718:SF42">
    <property type="entry name" value="EXPORT PROTEIN"/>
    <property type="match status" value="1"/>
</dbReference>
<dbReference type="SUPFAM" id="SSF103473">
    <property type="entry name" value="MFS general substrate transporter"/>
    <property type="match status" value="1"/>
</dbReference>
<evidence type="ECO:0000256" key="6">
    <source>
        <dbReference type="ARBA" id="ARBA00023136"/>
    </source>
</evidence>
<keyword evidence="4 7" id="KW-0812">Transmembrane</keyword>
<dbReference type="InterPro" id="IPR020846">
    <property type="entry name" value="MFS_dom"/>
</dbReference>
<dbReference type="EMBL" id="FNRT01000002">
    <property type="protein sequence ID" value="SEB51845.1"/>
    <property type="molecule type" value="Genomic_DNA"/>
</dbReference>
<dbReference type="AlphaFoldDB" id="A0A1H4K145"/>
<sequence length="508" mass="52559">MNRKAALLATVCLAALTINLDTTIVNVALPSLARELDAGTRDLLWVVDGYNLAFAALVLAMGSLSDRFGRRPALVVGLAAFATSSGLAALVDSVEALIALRVVMGMSAALIFPTTLSVIANAFTERRERATALGIWGAAVGMGVALGPISGGFLLEHFTWHSVFWALVPVGVIAIAMTLAFVPESRDPSVPPLDLLGLATSVAALGSLTWTIIEAPEHGWASVTTVTGFVVAGLLALVFVAVERAAEHPMLDVTLFLDRRFSAACASVTIAFFALFGFIFLITQFFQFLRDYSALGTGVRILPVAISIAVASVAGGQLAPRVGTKAVVGTGLALLGTAFLWISTLDVDVSYATTIVPQMVMMGLALGLITTPATESIMQVLPPARAGVGSAVNDATRELGGTLGVAVVGSLFSSLYGAKLVELLQGRLDPATLESARGSVGFTDALATQVPGVARAMEVAFMDGLSRGCLVIGLMCLAGSVLAWAVLPGTRYDPLGESELAVREVVGG</sequence>
<dbReference type="CDD" id="cd17321">
    <property type="entry name" value="MFS_MMR_MDR_like"/>
    <property type="match status" value="1"/>
</dbReference>
<reference evidence="10" key="1">
    <citation type="submission" date="2016-10" db="EMBL/GenBank/DDBJ databases">
        <authorList>
            <person name="Varghese N."/>
            <person name="Submissions S."/>
        </authorList>
    </citation>
    <scope>NUCLEOTIDE SEQUENCE [LARGE SCALE GENOMIC DNA]</scope>
    <source>
        <strain evidence="10">DSM 22017</strain>
    </source>
</reference>
<dbReference type="STRING" id="402596.SAMN04489844_0380"/>
<keyword evidence="5 7" id="KW-1133">Transmembrane helix</keyword>
<feature type="transmembrane region" description="Helical" evidence="7">
    <location>
        <begin position="465"/>
        <end position="487"/>
    </location>
</feature>
<dbReference type="NCBIfam" id="TIGR00711">
    <property type="entry name" value="efflux_EmrB"/>
    <property type="match status" value="1"/>
</dbReference>
<feature type="transmembrane region" description="Helical" evidence="7">
    <location>
        <begin position="349"/>
        <end position="369"/>
    </location>
</feature>